<feature type="region of interest" description="Disordered" evidence="1">
    <location>
        <begin position="126"/>
        <end position="162"/>
    </location>
</feature>
<name>A0A382GB75_9ZZZZ</name>
<feature type="compositionally biased region" description="Low complexity" evidence="1">
    <location>
        <begin position="140"/>
        <end position="152"/>
    </location>
</feature>
<proteinExistence type="predicted"/>
<feature type="region of interest" description="Disordered" evidence="1">
    <location>
        <begin position="1"/>
        <end position="46"/>
    </location>
</feature>
<feature type="compositionally biased region" description="Polar residues" evidence="1">
    <location>
        <begin position="1"/>
        <end position="10"/>
    </location>
</feature>
<accession>A0A382GB75</accession>
<sequence length="162" mass="18107">MSRKYQQSGYQDDEEARSEARSPARRPKGDGRPRRGYGPREPRKVNMPSFHEVTKCARCGAALSTSIRFDSQCSKCSADLHTCAQCAWFDTSSQFECAQTIPKRVSPKDARNSCTLFEAVVTIERETHSASHENQTTAISSENQTTSTSSNNARQAFDDLFK</sequence>
<dbReference type="AlphaFoldDB" id="A0A382GB75"/>
<organism evidence="2">
    <name type="scientific">marine metagenome</name>
    <dbReference type="NCBI Taxonomy" id="408172"/>
    <lineage>
        <taxon>unclassified sequences</taxon>
        <taxon>metagenomes</taxon>
        <taxon>ecological metagenomes</taxon>
    </lineage>
</organism>
<evidence type="ECO:0000256" key="1">
    <source>
        <dbReference type="SAM" id="MobiDB-lite"/>
    </source>
</evidence>
<gene>
    <name evidence="2" type="ORF">METZ01_LOCUS224691</name>
</gene>
<evidence type="ECO:0000313" key="2">
    <source>
        <dbReference type="EMBL" id="SVB71837.1"/>
    </source>
</evidence>
<reference evidence="2" key="1">
    <citation type="submission" date="2018-05" db="EMBL/GenBank/DDBJ databases">
        <authorList>
            <person name="Lanie J.A."/>
            <person name="Ng W.-L."/>
            <person name="Kazmierczak K.M."/>
            <person name="Andrzejewski T.M."/>
            <person name="Davidsen T.M."/>
            <person name="Wayne K.J."/>
            <person name="Tettelin H."/>
            <person name="Glass J.I."/>
            <person name="Rusch D."/>
            <person name="Podicherti R."/>
            <person name="Tsui H.-C.T."/>
            <person name="Winkler M.E."/>
        </authorList>
    </citation>
    <scope>NUCLEOTIDE SEQUENCE</scope>
</reference>
<feature type="compositionally biased region" description="Basic and acidic residues" evidence="1">
    <location>
        <begin position="17"/>
        <end position="44"/>
    </location>
</feature>
<protein>
    <submittedName>
        <fullName evidence="2">Uncharacterized protein</fullName>
    </submittedName>
</protein>
<dbReference type="EMBL" id="UINC01054300">
    <property type="protein sequence ID" value="SVB71837.1"/>
    <property type="molecule type" value="Genomic_DNA"/>
</dbReference>